<dbReference type="RefSeq" id="WP_095133842.1">
    <property type="nucleotide sequence ID" value="NZ_NIBG01000009.1"/>
</dbReference>
<evidence type="ECO:0000259" key="14">
    <source>
        <dbReference type="Pfam" id="PF00742"/>
    </source>
</evidence>
<dbReference type="PIRSF" id="PIRSF036497">
    <property type="entry name" value="HDH_short"/>
    <property type="match status" value="1"/>
</dbReference>
<evidence type="ECO:0000256" key="8">
    <source>
        <dbReference type="ARBA" id="ARBA00023053"/>
    </source>
</evidence>
<keyword evidence="8" id="KW-0915">Sodium</keyword>
<dbReference type="GO" id="GO:0004412">
    <property type="term" value="F:homoserine dehydrogenase activity"/>
    <property type="evidence" value="ECO:0007669"/>
    <property type="project" value="UniProtKB-EC"/>
</dbReference>
<dbReference type="Gene3D" id="3.40.50.720">
    <property type="entry name" value="NAD(P)-binding Rossmann-like Domain"/>
    <property type="match status" value="1"/>
</dbReference>
<evidence type="ECO:0000256" key="9">
    <source>
        <dbReference type="ARBA" id="ARBA00048841"/>
    </source>
</evidence>
<dbReference type="Proteomes" id="UP000216024">
    <property type="component" value="Unassembled WGS sequence"/>
</dbReference>
<evidence type="ECO:0000256" key="10">
    <source>
        <dbReference type="PIRSR" id="PIRSR036497-1"/>
    </source>
</evidence>
<dbReference type="SUPFAM" id="SSF55347">
    <property type="entry name" value="Glyceraldehyde-3-phosphate dehydrogenase-like, C-terminal domain"/>
    <property type="match status" value="1"/>
</dbReference>
<comment type="pathway">
    <text evidence="1 12">Amino-acid biosynthesis; L-threonine biosynthesis; L-threonine from L-aspartate: step 3/5.</text>
</comment>
<gene>
    <name evidence="15" type="ORF">CCE28_11380</name>
</gene>
<evidence type="ECO:0000256" key="1">
    <source>
        <dbReference type="ARBA" id="ARBA00005056"/>
    </source>
</evidence>
<dbReference type="UniPathway" id="UPA00050">
    <property type="reaction ID" value="UER00063"/>
</dbReference>
<organism evidence="15 16">
    <name type="scientific">Anaeromicrobium sediminis</name>
    <dbReference type="NCBI Taxonomy" id="1478221"/>
    <lineage>
        <taxon>Bacteria</taxon>
        <taxon>Bacillati</taxon>
        <taxon>Bacillota</taxon>
        <taxon>Clostridia</taxon>
        <taxon>Peptostreptococcales</taxon>
        <taxon>Thermotaleaceae</taxon>
        <taxon>Anaeromicrobium</taxon>
    </lineage>
</organism>
<proteinExistence type="inferred from homology"/>
<protein>
    <recommendedName>
        <fullName evidence="5 12">Homoserine dehydrogenase</fullName>
        <ecNumber evidence="4 12">1.1.1.3</ecNumber>
    </recommendedName>
</protein>
<evidence type="ECO:0000256" key="12">
    <source>
        <dbReference type="RuleBase" id="RU000579"/>
    </source>
</evidence>
<dbReference type="InterPro" id="IPR036291">
    <property type="entry name" value="NAD(P)-bd_dom_sf"/>
</dbReference>
<dbReference type="PANTHER" id="PTHR43331:SF1">
    <property type="entry name" value="HOMOSERINE DEHYDROGENASE"/>
    <property type="match status" value="1"/>
</dbReference>
<comment type="pathway">
    <text evidence="2 12">Amino-acid biosynthesis; L-methionine biosynthesis via de novo pathway; L-homoserine from L-aspartate: step 3/3.</text>
</comment>
<evidence type="ECO:0000256" key="11">
    <source>
        <dbReference type="PIRSR" id="PIRSR036497-2"/>
    </source>
</evidence>
<evidence type="ECO:0000256" key="5">
    <source>
        <dbReference type="ARBA" id="ARBA00013376"/>
    </source>
</evidence>
<dbReference type="SUPFAM" id="SSF51735">
    <property type="entry name" value="NAD(P)-binding Rossmann-fold domains"/>
    <property type="match status" value="1"/>
</dbReference>
<keyword evidence="12" id="KW-0486">Methionine biosynthesis</keyword>
<evidence type="ECO:0000313" key="16">
    <source>
        <dbReference type="Proteomes" id="UP000216024"/>
    </source>
</evidence>
<dbReference type="FunFam" id="3.30.360.10:FF:000005">
    <property type="entry name" value="Homoserine dehydrogenase"/>
    <property type="match status" value="1"/>
</dbReference>
<evidence type="ECO:0000256" key="6">
    <source>
        <dbReference type="ARBA" id="ARBA00022697"/>
    </source>
</evidence>
<dbReference type="EMBL" id="NIBG01000009">
    <property type="protein sequence ID" value="PAB59112.1"/>
    <property type="molecule type" value="Genomic_DNA"/>
</dbReference>
<evidence type="ECO:0000256" key="4">
    <source>
        <dbReference type="ARBA" id="ARBA00013213"/>
    </source>
</evidence>
<keyword evidence="7 12" id="KW-0560">Oxidoreductase</keyword>
<dbReference type="InterPro" id="IPR019811">
    <property type="entry name" value="HDH_CS"/>
</dbReference>
<dbReference type="NCBIfam" id="NF004976">
    <property type="entry name" value="PRK06349.1"/>
    <property type="match status" value="1"/>
</dbReference>
<evidence type="ECO:0000256" key="13">
    <source>
        <dbReference type="RuleBase" id="RU004171"/>
    </source>
</evidence>
<dbReference type="GO" id="GO:0009088">
    <property type="term" value="P:threonine biosynthetic process"/>
    <property type="evidence" value="ECO:0007669"/>
    <property type="project" value="UniProtKB-UniPathway"/>
</dbReference>
<feature type="domain" description="Homoserine dehydrogenase catalytic" evidence="14">
    <location>
        <begin position="164"/>
        <end position="334"/>
    </location>
</feature>
<feature type="binding site" evidence="11">
    <location>
        <position position="124"/>
    </location>
    <ligand>
        <name>NADPH</name>
        <dbReference type="ChEBI" id="CHEBI:57783"/>
    </ligand>
</feature>
<dbReference type="AlphaFoldDB" id="A0A267MI71"/>
<dbReference type="UniPathway" id="UPA00051">
    <property type="reaction ID" value="UER00465"/>
</dbReference>
<dbReference type="InterPro" id="IPR022697">
    <property type="entry name" value="HDH_short"/>
</dbReference>
<feature type="active site" description="Proton donor" evidence="10">
    <location>
        <position position="224"/>
    </location>
</feature>
<keyword evidence="12" id="KW-0028">Amino-acid biosynthesis</keyword>
<sequence length="344" mass="37320">MNIAVLGYGGVSKAFIELISSKEDYLKREKISIQINYILNSKGGVYDPKGIDYNNLLNFTSNKGNLIDYPHGGSSNLTFNEILNDKNIDILIELTPTNKDTGEPAFTHMKSALENKIHVITGNKGPILLNYNELNNIAIKNNVQLAIGCTTGGALPSINGGLFDMAGADITSIEGVLNGTTNFILKEMEDTSCTYDEALKTAQRLGIAEANPSLDVDGWDTATKLLILTNVLMKENKTLNDTKVHGISHITPNHILEAQKENKKYKLIGRTTKENNVVSTSVGLKLLESTHPLYNVDGKNKGLRYTSSTLGDLTLIGGASGVTPAAASIFRDLININNGYKFSK</sequence>
<comment type="caution">
    <text evidence="15">The sequence shown here is derived from an EMBL/GenBank/DDBJ whole genome shotgun (WGS) entry which is preliminary data.</text>
</comment>
<accession>A0A267MI71</accession>
<dbReference type="EC" id="1.1.1.3" evidence="4 12"/>
<dbReference type="PANTHER" id="PTHR43331">
    <property type="entry name" value="HOMOSERINE DEHYDROGENASE"/>
    <property type="match status" value="1"/>
</dbReference>
<keyword evidence="11 12" id="KW-0521">NADP</keyword>
<dbReference type="Gene3D" id="3.30.360.10">
    <property type="entry name" value="Dihydrodipicolinate Reductase, domain 2"/>
    <property type="match status" value="1"/>
</dbReference>
<keyword evidence="6 12" id="KW-0791">Threonine biosynthesis</keyword>
<keyword evidence="16" id="KW-1185">Reference proteome</keyword>
<reference evidence="15 16" key="1">
    <citation type="submission" date="2017-06" db="EMBL/GenBank/DDBJ databases">
        <title>Draft genome sequence of anaerobic fermentative bacterium Anaeromicrobium sediminis DY2726D isolated from West Pacific Ocean sediments.</title>
        <authorList>
            <person name="Zeng X."/>
        </authorList>
    </citation>
    <scope>NUCLEOTIDE SEQUENCE [LARGE SCALE GENOMIC DNA]</scope>
    <source>
        <strain evidence="15 16">DY2726D</strain>
    </source>
</reference>
<evidence type="ECO:0000256" key="2">
    <source>
        <dbReference type="ARBA" id="ARBA00005062"/>
    </source>
</evidence>
<evidence type="ECO:0000313" key="15">
    <source>
        <dbReference type="EMBL" id="PAB59112.1"/>
    </source>
</evidence>
<dbReference type="GO" id="GO:0009086">
    <property type="term" value="P:methionine biosynthetic process"/>
    <property type="evidence" value="ECO:0007669"/>
    <property type="project" value="UniProtKB-KW"/>
</dbReference>
<evidence type="ECO:0000256" key="3">
    <source>
        <dbReference type="ARBA" id="ARBA00006753"/>
    </source>
</evidence>
<evidence type="ECO:0000256" key="7">
    <source>
        <dbReference type="ARBA" id="ARBA00023002"/>
    </source>
</evidence>
<comment type="similarity">
    <text evidence="3 13">Belongs to the homoserine dehydrogenase family.</text>
</comment>
<feature type="binding site" evidence="11">
    <location>
        <position position="209"/>
    </location>
    <ligand>
        <name>L-homoserine</name>
        <dbReference type="ChEBI" id="CHEBI:57476"/>
    </ligand>
</feature>
<dbReference type="OrthoDB" id="9808167at2"/>
<dbReference type="Pfam" id="PF00742">
    <property type="entry name" value="Homoserine_dh"/>
    <property type="match status" value="1"/>
</dbReference>
<dbReference type="PROSITE" id="PS01042">
    <property type="entry name" value="HOMOSER_DHGENASE"/>
    <property type="match status" value="1"/>
</dbReference>
<dbReference type="InterPro" id="IPR001342">
    <property type="entry name" value="HDH_cat"/>
</dbReference>
<comment type="catalytic activity">
    <reaction evidence="9">
        <text>L-homoserine + NADP(+) = L-aspartate 4-semialdehyde + NADPH + H(+)</text>
        <dbReference type="Rhea" id="RHEA:15761"/>
        <dbReference type="ChEBI" id="CHEBI:15378"/>
        <dbReference type="ChEBI" id="CHEBI:57476"/>
        <dbReference type="ChEBI" id="CHEBI:57783"/>
        <dbReference type="ChEBI" id="CHEBI:58349"/>
        <dbReference type="ChEBI" id="CHEBI:537519"/>
        <dbReference type="EC" id="1.1.1.3"/>
    </reaction>
    <physiologicalReaction direction="right-to-left" evidence="9">
        <dbReference type="Rhea" id="RHEA:15763"/>
    </physiologicalReaction>
</comment>
<name>A0A267MI71_9FIRM</name>